<gene>
    <name evidence="2" type="ORF">D9758_002082</name>
</gene>
<dbReference type="AlphaFoldDB" id="A0A8H5LVD1"/>
<dbReference type="OrthoDB" id="3362027at2759"/>
<name>A0A8H5LVD1_9AGAR</name>
<keyword evidence="1" id="KW-1133">Transmembrane helix</keyword>
<feature type="transmembrane region" description="Helical" evidence="1">
    <location>
        <begin position="20"/>
        <end position="42"/>
    </location>
</feature>
<keyword evidence="1" id="KW-0812">Transmembrane</keyword>
<keyword evidence="3" id="KW-1185">Reference proteome</keyword>
<dbReference type="EMBL" id="JAACJM010000010">
    <property type="protein sequence ID" value="KAF5370686.1"/>
    <property type="molecule type" value="Genomic_DNA"/>
</dbReference>
<proteinExistence type="predicted"/>
<feature type="transmembrane region" description="Helical" evidence="1">
    <location>
        <begin position="54"/>
        <end position="76"/>
    </location>
</feature>
<keyword evidence="1" id="KW-0472">Membrane</keyword>
<comment type="caution">
    <text evidence="2">The sequence shown here is derived from an EMBL/GenBank/DDBJ whole genome shotgun (WGS) entry which is preliminary data.</text>
</comment>
<feature type="transmembrane region" description="Helical" evidence="1">
    <location>
        <begin position="145"/>
        <end position="167"/>
    </location>
</feature>
<accession>A0A8H5LVD1</accession>
<evidence type="ECO:0000313" key="2">
    <source>
        <dbReference type="EMBL" id="KAF5370686.1"/>
    </source>
</evidence>
<feature type="transmembrane region" description="Helical" evidence="1">
    <location>
        <begin position="88"/>
        <end position="108"/>
    </location>
</feature>
<protein>
    <submittedName>
        <fullName evidence="2">Uncharacterized protein</fullName>
    </submittedName>
</protein>
<evidence type="ECO:0000256" key="1">
    <source>
        <dbReference type="SAM" id="Phobius"/>
    </source>
</evidence>
<sequence length="185" mass="20185">MASRVHSHKFCCCIPVRFGVCIIGLLGLGSGGLLAVAGIIRLKQLGDADMQHKLPYIIQILVYALYAGLSVLGLFGALCKRIGLIKSFAFGLAIHVLFSIASGGYSLYRYFEDAPDTVQSCINGSTDSLTVESCKKGVSVMKGVLVGLFVFVWLMEIWGVFIVRSYGQQLDEEAAMREKLRAPNW</sequence>
<evidence type="ECO:0000313" key="3">
    <source>
        <dbReference type="Proteomes" id="UP000559256"/>
    </source>
</evidence>
<organism evidence="2 3">
    <name type="scientific">Tetrapyrgos nigripes</name>
    <dbReference type="NCBI Taxonomy" id="182062"/>
    <lineage>
        <taxon>Eukaryota</taxon>
        <taxon>Fungi</taxon>
        <taxon>Dikarya</taxon>
        <taxon>Basidiomycota</taxon>
        <taxon>Agaricomycotina</taxon>
        <taxon>Agaricomycetes</taxon>
        <taxon>Agaricomycetidae</taxon>
        <taxon>Agaricales</taxon>
        <taxon>Marasmiineae</taxon>
        <taxon>Marasmiaceae</taxon>
        <taxon>Tetrapyrgos</taxon>
    </lineage>
</organism>
<dbReference type="Proteomes" id="UP000559256">
    <property type="component" value="Unassembled WGS sequence"/>
</dbReference>
<reference evidence="2 3" key="1">
    <citation type="journal article" date="2020" name="ISME J.">
        <title>Uncovering the hidden diversity of litter-decomposition mechanisms in mushroom-forming fungi.</title>
        <authorList>
            <person name="Floudas D."/>
            <person name="Bentzer J."/>
            <person name="Ahren D."/>
            <person name="Johansson T."/>
            <person name="Persson P."/>
            <person name="Tunlid A."/>
        </authorList>
    </citation>
    <scope>NUCLEOTIDE SEQUENCE [LARGE SCALE GENOMIC DNA]</scope>
    <source>
        <strain evidence="2 3">CBS 291.85</strain>
    </source>
</reference>